<dbReference type="PANTHER" id="PTHR34339">
    <property type="entry name" value="STIMULATOR OF INTERFERON GENES PROTEIN"/>
    <property type="match status" value="1"/>
</dbReference>
<keyword evidence="2" id="KW-1185">Reference proteome</keyword>
<dbReference type="AlphaFoldDB" id="A0A8J1XEP6"/>
<dbReference type="EMBL" id="CAIIXF020000005">
    <property type="protein sequence ID" value="CAH1784386.1"/>
    <property type="molecule type" value="Genomic_DNA"/>
</dbReference>
<accession>A0A8J1XEP6</accession>
<dbReference type="GO" id="GO:0005776">
    <property type="term" value="C:autophagosome"/>
    <property type="evidence" value="ECO:0007669"/>
    <property type="project" value="TreeGrafter"/>
</dbReference>
<dbReference type="InterPro" id="IPR000157">
    <property type="entry name" value="TIR_dom"/>
</dbReference>
<protein>
    <submittedName>
        <fullName evidence="1">Uncharacterized protein</fullName>
    </submittedName>
</protein>
<comment type="caution">
    <text evidence="1">The sequence shown here is derived from an EMBL/GenBank/DDBJ whole genome shotgun (WGS) entry which is preliminary data.</text>
</comment>
<dbReference type="GO" id="GO:0007165">
    <property type="term" value="P:signal transduction"/>
    <property type="evidence" value="ECO:0007669"/>
    <property type="project" value="InterPro"/>
</dbReference>
<dbReference type="GO" id="GO:0032481">
    <property type="term" value="P:positive regulation of type I interferon production"/>
    <property type="evidence" value="ECO:0007669"/>
    <property type="project" value="InterPro"/>
</dbReference>
<dbReference type="GO" id="GO:0061709">
    <property type="term" value="P:reticulophagy"/>
    <property type="evidence" value="ECO:0007669"/>
    <property type="project" value="TreeGrafter"/>
</dbReference>
<dbReference type="GO" id="GO:0002218">
    <property type="term" value="P:activation of innate immune response"/>
    <property type="evidence" value="ECO:0007669"/>
    <property type="project" value="InterPro"/>
</dbReference>
<dbReference type="GO" id="GO:0045087">
    <property type="term" value="P:innate immune response"/>
    <property type="evidence" value="ECO:0007669"/>
    <property type="project" value="TreeGrafter"/>
</dbReference>
<dbReference type="GO" id="GO:0000045">
    <property type="term" value="P:autophagosome assembly"/>
    <property type="evidence" value="ECO:0007669"/>
    <property type="project" value="TreeGrafter"/>
</dbReference>
<dbReference type="GO" id="GO:0061507">
    <property type="term" value="F:2',3'-cyclic GMP-AMP binding"/>
    <property type="evidence" value="ECO:0007669"/>
    <property type="project" value="TreeGrafter"/>
</dbReference>
<dbReference type="Pfam" id="PF15009">
    <property type="entry name" value="STING_LBD"/>
    <property type="match status" value="2"/>
</dbReference>
<dbReference type="OrthoDB" id="6161467at2759"/>
<sequence>MSRTAKTVGIPLQIKYNVYLAHASEDEDLAKTVKETLEAEKYQVMIYKEDFDARFTVLRNIATKIDESLRMVFLLTENSLEKSFPRYEANEGIRRMLNEKIQYVIVLRNGVPRERVPPSLRWVQDIDYNDRKVPWIDKVKYCIRESQPLEIGLNGNDVGFGMAWSYFYSYLNIIVPPQGPEGGRLDMKGRIEKYLATREKQQITYMPRKIYILVPESGILPSSIADVNDRVNVRDKKSDKLKTTVMRGGTERPYLNTIYTIEDGSKVYQCIVEYATVLQPLKEMEDNVRLTTFLAIDREVQIKIFYQMLKNIIRNTFTDEQQAMVELIHITGDGDLCDILLQKIKKDEDDCVKEDVARETEMEVDTSNDGKVDVPVGYQAAPCLRNDMSYHAFLTYAGEVDEGMASDIRNMLSNSGFQIASKDDFTGGAIVLQELPKLMNRSQRMILLVTEDFLKKGGSLYEAKQAITKMIEMNERYVVVLRNGVERKEMPKFLHWATDIDYEEEPNVRNRKLIFALTDNTPLEVDLLGNDVGFGMAWAYFYSYLNIIVPPQGPEGEKALDLKGRIDKHVASHGNKGIKYMPRKIFILVPESGILPGNIADADNRITLLDKNNDKLETLVARGGTPRPYKNMIRTIQDGADKYQCLVEYATAIQPLKEMEDNPELPSFKADDRFEQVKIFKETLQNVIHETFNPEQRAMVEVIEIRDLDGASLPLADLLLQRIKADMPD</sequence>
<dbReference type="Gene3D" id="3.40.50.12100">
    <property type="entry name" value="Stimulator of interferon genes protein"/>
    <property type="match status" value="2"/>
</dbReference>
<dbReference type="Pfam" id="PF13676">
    <property type="entry name" value="TIR_2"/>
    <property type="match status" value="2"/>
</dbReference>
<dbReference type="SUPFAM" id="SSF52200">
    <property type="entry name" value="Toll/Interleukin receptor TIR domain"/>
    <property type="match status" value="2"/>
</dbReference>
<dbReference type="PANTHER" id="PTHR34339:SF1">
    <property type="entry name" value="STIMULATOR OF INTERFERON GENES PROTEIN"/>
    <property type="match status" value="1"/>
</dbReference>
<dbReference type="Gene3D" id="3.40.50.10140">
    <property type="entry name" value="Toll/interleukin-1 receptor homology (TIR) domain"/>
    <property type="match status" value="2"/>
</dbReference>
<name>A0A8J1XEP6_OWEFU</name>
<dbReference type="InterPro" id="IPR038623">
    <property type="entry name" value="STING_C_sf"/>
</dbReference>
<dbReference type="PROSITE" id="PS50104">
    <property type="entry name" value="TIR"/>
    <property type="match status" value="2"/>
</dbReference>
<dbReference type="InterPro" id="IPR055432">
    <property type="entry name" value="STING_LBD"/>
</dbReference>
<dbReference type="GO" id="GO:0005789">
    <property type="term" value="C:endoplasmic reticulum membrane"/>
    <property type="evidence" value="ECO:0007669"/>
    <property type="project" value="TreeGrafter"/>
</dbReference>
<proteinExistence type="predicted"/>
<reference evidence="1" key="1">
    <citation type="submission" date="2022-03" db="EMBL/GenBank/DDBJ databases">
        <authorList>
            <person name="Martin C."/>
        </authorList>
    </citation>
    <scope>NUCLEOTIDE SEQUENCE</scope>
</reference>
<dbReference type="GO" id="GO:0035438">
    <property type="term" value="F:cyclic-di-GMP binding"/>
    <property type="evidence" value="ECO:0007669"/>
    <property type="project" value="TreeGrafter"/>
</dbReference>
<gene>
    <name evidence="1" type="ORF">OFUS_LOCUS10589</name>
</gene>
<evidence type="ECO:0000313" key="1">
    <source>
        <dbReference type="EMBL" id="CAH1784386.1"/>
    </source>
</evidence>
<organism evidence="1 2">
    <name type="scientific">Owenia fusiformis</name>
    <name type="common">Polychaete worm</name>
    <dbReference type="NCBI Taxonomy" id="6347"/>
    <lineage>
        <taxon>Eukaryota</taxon>
        <taxon>Metazoa</taxon>
        <taxon>Spiralia</taxon>
        <taxon>Lophotrochozoa</taxon>
        <taxon>Annelida</taxon>
        <taxon>Polychaeta</taxon>
        <taxon>Sedentaria</taxon>
        <taxon>Canalipalpata</taxon>
        <taxon>Sabellida</taxon>
        <taxon>Oweniida</taxon>
        <taxon>Oweniidae</taxon>
        <taxon>Owenia</taxon>
    </lineage>
</organism>
<dbReference type="InterPro" id="IPR035897">
    <property type="entry name" value="Toll_tir_struct_dom_sf"/>
</dbReference>
<dbReference type="Proteomes" id="UP000749559">
    <property type="component" value="Unassembled WGS sequence"/>
</dbReference>
<evidence type="ECO:0000313" key="2">
    <source>
        <dbReference type="Proteomes" id="UP000749559"/>
    </source>
</evidence>
<dbReference type="InterPro" id="IPR029158">
    <property type="entry name" value="STING"/>
</dbReference>
<dbReference type="GO" id="GO:0016239">
    <property type="term" value="P:positive regulation of macroautophagy"/>
    <property type="evidence" value="ECO:0007669"/>
    <property type="project" value="TreeGrafter"/>
</dbReference>